<name>A0AAE3SN57_9FLAO</name>
<dbReference type="RefSeq" id="WP_266011634.1">
    <property type="nucleotide sequence ID" value="NZ_JAPFQP010000001.1"/>
</dbReference>
<evidence type="ECO:0000313" key="1">
    <source>
        <dbReference type="EMBL" id="MCX2719160.1"/>
    </source>
</evidence>
<comment type="caution">
    <text evidence="1">The sequence shown here is derived from an EMBL/GenBank/DDBJ whole genome shotgun (WGS) entry which is preliminary data.</text>
</comment>
<keyword evidence="2" id="KW-1185">Reference proteome</keyword>
<gene>
    <name evidence="1" type="ORF">OO016_06065</name>
</gene>
<reference evidence="1" key="1">
    <citation type="submission" date="2022-11" db="EMBL/GenBank/DDBJ databases">
        <title>The characterization of three novel Bacteroidetes species and genomic analysis of their roles in tidal elemental geochemical cycles.</title>
        <authorList>
            <person name="Ma K.-J."/>
        </authorList>
    </citation>
    <scope>NUCLEOTIDE SEQUENCE</scope>
    <source>
        <strain evidence="1">M415</strain>
    </source>
</reference>
<sequence>MGKEAIRELFFIYNADSGLKNAILDGAHKVLSPATYECNLCQLTHGAFFERKVWKDFRQRHEFPMRFLHKDEFVKGYASKFGHKFTYPIVLGGTNSGLEVVIGTGELNELSETEALIKLLEERI</sequence>
<dbReference type="Proteomes" id="UP001207116">
    <property type="component" value="Unassembled WGS sequence"/>
</dbReference>
<accession>A0AAE3SN57</accession>
<dbReference type="EMBL" id="JAPFQP010000001">
    <property type="protein sequence ID" value="MCX2719160.1"/>
    <property type="molecule type" value="Genomic_DNA"/>
</dbReference>
<protein>
    <submittedName>
        <fullName evidence="1">GTPase</fullName>
    </submittedName>
</protein>
<evidence type="ECO:0000313" key="2">
    <source>
        <dbReference type="Proteomes" id="UP001207116"/>
    </source>
</evidence>
<proteinExistence type="predicted"/>
<dbReference type="AlphaFoldDB" id="A0AAE3SN57"/>
<organism evidence="1 2">
    <name type="scientific">Lentiprolixibacter aurantiacus</name>
    <dbReference type="NCBI Taxonomy" id="2993939"/>
    <lineage>
        <taxon>Bacteria</taxon>
        <taxon>Pseudomonadati</taxon>
        <taxon>Bacteroidota</taxon>
        <taxon>Flavobacteriia</taxon>
        <taxon>Flavobacteriales</taxon>
        <taxon>Flavobacteriaceae</taxon>
        <taxon>Lentiprolixibacter</taxon>
    </lineage>
</organism>